<feature type="domain" description="Phosphate acetyl/butaryl transferase" evidence="4">
    <location>
        <begin position="82"/>
        <end position="298"/>
    </location>
</feature>
<proteinExistence type="inferred from homology"/>
<comment type="similarity">
    <text evidence="1">Belongs to the phosphate acetyltransferase and butyryltransferase family.</text>
</comment>
<dbReference type="RefSeq" id="WP_101308669.1">
    <property type="nucleotide sequence ID" value="NZ_MVDE01000004.1"/>
</dbReference>
<dbReference type="PANTHER" id="PTHR43356">
    <property type="entry name" value="PHOSPHATE ACETYLTRANSFERASE"/>
    <property type="match status" value="1"/>
</dbReference>
<dbReference type="AlphaFoldDB" id="A0A2N3IDX0"/>
<dbReference type="Gene3D" id="3.40.718.10">
    <property type="entry name" value="Isopropylmalate Dehydrogenase"/>
    <property type="match status" value="1"/>
</dbReference>
<protein>
    <submittedName>
        <fullName evidence="5">Phosphate acetyltransferase</fullName>
    </submittedName>
</protein>
<reference evidence="5 6" key="1">
    <citation type="journal article" date="2017" name="Front. Microbiol.">
        <title>Labilibaculum manganireducens gen. nov., sp. nov. and Labilibaculum filiforme sp. nov., Novel Bacteroidetes Isolated from Subsurface Sediments of the Baltic Sea.</title>
        <authorList>
            <person name="Vandieken V."/>
            <person name="Marshall I.P."/>
            <person name="Niemann H."/>
            <person name="Engelen B."/>
            <person name="Cypionka H."/>
        </authorList>
    </citation>
    <scope>NUCLEOTIDE SEQUENCE [LARGE SCALE GENOMIC DNA]</scope>
    <source>
        <strain evidence="5 6">59.10-2M</strain>
    </source>
</reference>
<keyword evidence="2 5" id="KW-0808">Transferase</keyword>
<evidence type="ECO:0000256" key="1">
    <source>
        <dbReference type="ARBA" id="ARBA00005656"/>
    </source>
</evidence>
<evidence type="ECO:0000256" key="3">
    <source>
        <dbReference type="ARBA" id="ARBA00023315"/>
    </source>
</evidence>
<dbReference type="Proteomes" id="UP000233618">
    <property type="component" value="Unassembled WGS sequence"/>
</dbReference>
<evidence type="ECO:0000313" key="5">
    <source>
        <dbReference type="EMBL" id="PKQ68506.1"/>
    </source>
</evidence>
<dbReference type="PANTHER" id="PTHR43356:SF2">
    <property type="entry name" value="PHOSPHATE ACETYLTRANSFERASE"/>
    <property type="match status" value="1"/>
</dbReference>
<gene>
    <name evidence="5" type="ORF">BZG01_04655</name>
</gene>
<keyword evidence="6" id="KW-1185">Reference proteome</keyword>
<keyword evidence="3" id="KW-0012">Acyltransferase</keyword>
<evidence type="ECO:0000259" key="4">
    <source>
        <dbReference type="Pfam" id="PF01515"/>
    </source>
</evidence>
<dbReference type="Pfam" id="PF01515">
    <property type="entry name" value="PTA_PTB"/>
    <property type="match status" value="2"/>
</dbReference>
<dbReference type="InterPro" id="IPR050500">
    <property type="entry name" value="Phos_Acetyltrans/Butyryltrans"/>
</dbReference>
<dbReference type="InterPro" id="IPR012147">
    <property type="entry name" value="P_Ac_Bu_trans"/>
</dbReference>
<comment type="caution">
    <text evidence="5">The sequence shown here is derived from an EMBL/GenBank/DDBJ whole genome shotgun (WGS) entry which is preliminary data.</text>
</comment>
<organism evidence="5 6">
    <name type="scientific">Labilibaculum manganireducens</name>
    <dbReference type="NCBI Taxonomy" id="1940525"/>
    <lineage>
        <taxon>Bacteria</taxon>
        <taxon>Pseudomonadati</taxon>
        <taxon>Bacteroidota</taxon>
        <taxon>Bacteroidia</taxon>
        <taxon>Marinilabiliales</taxon>
        <taxon>Marinifilaceae</taxon>
        <taxon>Labilibaculum</taxon>
    </lineage>
</organism>
<feature type="domain" description="Phosphate acetyl/butaryl transferase" evidence="4">
    <location>
        <begin position="11"/>
        <end position="78"/>
    </location>
</feature>
<evidence type="ECO:0000313" key="6">
    <source>
        <dbReference type="Proteomes" id="UP000233618"/>
    </source>
</evidence>
<accession>A0A2N3IDX0</accession>
<dbReference type="EMBL" id="MVDE01000004">
    <property type="protein sequence ID" value="PKQ68506.1"/>
    <property type="molecule type" value="Genomic_DNA"/>
</dbReference>
<evidence type="ECO:0000256" key="2">
    <source>
        <dbReference type="ARBA" id="ARBA00022679"/>
    </source>
</evidence>
<dbReference type="GO" id="GO:0016746">
    <property type="term" value="F:acyltransferase activity"/>
    <property type="evidence" value="ECO:0007669"/>
    <property type="project" value="UniProtKB-KW"/>
</dbReference>
<dbReference type="InterPro" id="IPR002505">
    <property type="entry name" value="PTA_PTB"/>
</dbReference>
<name>A0A2N3IDX0_9BACT</name>
<dbReference type="PIRSF" id="PIRSF000428">
    <property type="entry name" value="P_Ac_trans"/>
    <property type="match status" value="1"/>
</dbReference>
<dbReference type="SUPFAM" id="SSF53659">
    <property type="entry name" value="Isocitrate/Isopropylmalate dehydrogenase-like"/>
    <property type="match status" value="1"/>
</dbReference>
<sequence>MSPIRSLDQMVEHLRESGKKKKIAVAYAQDPNTIGAIAKAIAEGFVEAVMIGDEAEIRNKAKEEGINPDIFTIVHIPNDVAATTEAVRMARFDEVDVVMKGLVGTDKFLKAVLNKEQGLLPLKAVMSYVCALDLPKYNKLLFVSDTAVLPFPDLNQKIAMVNYSVKMARKFGIEKPKVALISATEKPNTAFPSSIDDTIICKMADRGQIKDCIVDGPLDVFLACDPASVEIKGIATPIKGEADCLVFPSLEACNSFYKGLMLFAGGELAGLIQGTTKPVVVMSRSESEKSKYYCIALSVLMAD</sequence>